<sequence>MNRINPILLILSISILQGGGDISSGKDIQTQLNHSEDNSVNAQKGLAPGNGQKPKAERQEEMKSFREKMEKKHDEMINQMPAIGPRLKQAINQRSQKIDQSSSFDPEKFKLKMKSHSRPDQRRTPQRIKKDDLKKYARPNDVTPQSANKSLPPKSMKHNNNNNAFSAGKENNNQKRLGFSSRTKASTTVQSTISSSRHLEQRNSGKLHPAMQSSKKFHPIKQSDIPAPKQHQPAVSGLSLPSEINQVRENHSLPVKKYIPSGDMFELPNGKGTRGRMVRNLGQDWGAVTNKRKSEFVNSNISLLSDREHFTIDDYSNHGSVIESSDVGNLAQQQFQISSIYTPRPNNRDEYIDLTPEGNIVEGNDPGWANKGYVFTTEEAFTIYGAEWWIYLPEDGFIRTTIYNENEDILAQGDSIYGESEDEMWYHSSIEFTFEANTTYTLSFYCNRSHENDWEDPAIFDYVDNNSQPFTFSYEGGTLTDVFSCASSSTTEEQYPGYANNSWCPMQRMVTELDDNNEYFVEGLIMDFDGNPMGDTGVLLASS</sequence>
<evidence type="ECO:0000313" key="2">
    <source>
        <dbReference type="EMBL" id="SVB44440.1"/>
    </source>
</evidence>
<gene>
    <name evidence="2" type="ORF">METZ01_LOCUS197294</name>
</gene>
<dbReference type="AlphaFoldDB" id="A0A382E155"/>
<proteinExistence type="predicted"/>
<dbReference type="EMBL" id="UINC01042171">
    <property type="protein sequence ID" value="SVB44440.1"/>
    <property type="molecule type" value="Genomic_DNA"/>
</dbReference>
<feature type="region of interest" description="Disordered" evidence="1">
    <location>
        <begin position="92"/>
        <end position="236"/>
    </location>
</feature>
<name>A0A382E155_9ZZZZ</name>
<feature type="compositionally biased region" description="Basic and acidic residues" evidence="1">
    <location>
        <begin position="117"/>
        <end position="135"/>
    </location>
</feature>
<organism evidence="2">
    <name type="scientific">marine metagenome</name>
    <dbReference type="NCBI Taxonomy" id="408172"/>
    <lineage>
        <taxon>unclassified sequences</taxon>
        <taxon>metagenomes</taxon>
        <taxon>ecological metagenomes</taxon>
    </lineage>
</organism>
<feature type="region of interest" description="Disordered" evidence="1">
    <location>
        <begin position="36"/>
        <end position="75"/>
    </location>
</feature>
<feature type="compositionally biased region" description="Polar residues" evidence="1">
    <location>
        <begin position="158"/>
        <end position="196"/>
    </location>
</feature>
<feature type="non-terminal residue" evidence="2">
    <location>
        <position position="543"/>
    </location>
</feature>
<evidence type="ECO:0000256" key="1">
    <source>
        <dbReference type="SAM" id="MobiDB-lite"/>
    </source>
</evidence>
<accession>A0A382E155</accession>
<feature type="compositionally biased region" description="Polar residues" evidence="1">
    <location>
        <begin position="92"/>
        <end position="104"/>
    </location>
</feature>
<feature type="compositionally biased region" description="Basic and acidic residues" evidence="1">
    <location>
        <begin position="54"/>
        <end position="75"/>
    </location>
</feature>
<reference evidence="2" key="1">
    <citation type="submission" date="2018-05" db="EMBL/GenBank/DDBJ databases">
        <authorList>
            <person name="Lanie J.A."/>
            <person name="Ng W.-L."/>
            <person name="Kazmierczak K.M."/>
            <person name="Andrzejewski T.M."/>
            <person name="Davidsen T.M."/>
            <person name="Wayne K.J."/>
            <person name="Tettelin H."/>
            <person name="Glass J.I."/>
            <person name="Rusch D."/>
            <person name="Podicherti R."/>
            <person name="Tsui H.-C.T."/>
            <person name="Winkler M.E."/>
        </authorList>
    </citation>
    <scope>NUCLEOTIDE SEQUENCE</scope>
</reference>
<protein>
    <submittedName>
        <fullName evidence="2">Uncharacterized protein</fullName>
    </submittedName>
</protein>